<evidence type="ECO:0000259" key="3">
    <source>
        <dbReference type="PROSITE" id="PS50110"/>
    </source>
</evidence>
<dbReference type="PANTHER" id="PTHR44591:SF3">
    <property type="entry name" value="RESPONSE REGULATORY DOMAIN-CONTAINING PROTEIN"/>
    <property type="match status" value="1"/>
</dbReference>
<dbReference type="PROSITE" id="PS50110">
    <property type="entry name" value="RESPONSE_REGULATORY"/>
    <property type="match status" value="1"/>
</dbReference>
<gene>
    <name evidence="4" type="ORF">SM757_12325</name>
</gene>
<protein>
    <submittedName>
        <fullName evidence="4">Response regulator</fullName>
    </submittedName>
</protein>
<dbReference type="SUPFAM" id="SSF52172">
    <property type="entry name" value="CheY-like"/>
    <property type="match status" value="1"/>
</dbReference>
<sequence length="124" mass="13312">MSERKKALLVDDDPAVTDYLQIKLGSRYDVVAVNDPTRVVEVARSEHPDVIVCDIDMPVMDGGAVCRALAQAPDTRDIPFLYLTSIVSPSESAQLDGVIAGRPGVSKHAPMVDILARIRAVVSA</sequence>
<dbReference type="InterPro" id="IPR001789">
    <property type="entry name" value="Sig_transdc_resp-reg_receiver"/>
</dbReference>
<dbReference type="SMART" id="SM00448">
    <property type="entry name" value="REC"/>
    <property type="match status" value="1"/>
</dbReference>
<keyword evidence="5" id="KW-1185">Reference proteome</keyword>
<evidence type="ECO:0000256" key="1">
    <source>
        <dbReference type="ARBA" id="ARBA00022553"/>
    </source>
</evidence>
<dbReference type="Gene3D" id="3.40.50.2300">
    <property type="match status" value="1"/>
</dbReference>
<reference evidence="4 5" key="1">
    <citation type="submission" date="2023-11" db="EMBL/GenBank/DDBJ databases">
        <title>Draft genome of Azohydromonas lata strain H1 (DSM1123), a polyhydroxyalkanoate producer.</title>
        <authorList>
            <person name="Traversa D."/>
            <person name="D'Addabbo P."/>
            <person name="Pazzani C."/>
            <person name="Manzari C."/>
            <person name="Chiara M."/>
            <person name="Scrascia M."/>
        </authorList>
    </citation>
    <scope>NUCLEOTIDE SEQUENCE [LARGE SCALE GENOMIC DNA]</scope>
    <source>
        <strain evidence="4 5">H1</strain>
    </source>
</reference>
<dbReference type="PANTHER" id="PTHR44591">
    <property type="entry name" value="STRESS RESPONSE REGULATOR PROTEIN 1"/>
    <property type="match status" value="1"/>
</dbReference>
<proteinExistence type="predicted"/>
<feature type="domain" description="Response regulatory" evidence="3">
    <location>
        <begin position="6"/>
        <end position="122"/>
    </location>
</feature>
<keyword evidence="1 2" id="KW-0597">Phosphoprotein</keyword>
<dbReference type="Pfam" id="PF00072">
    <property type="entry name" value="Response_reg"/>
    <property type="match status" value="1"/>
</dbReference>
<dbReference type="InterPro" id="IPR011006">
    <property type="entry name" value="CheY-like_superfamily"/>
</dbReference>
<name>A0ABU5IEH3_9BURK</name>
<organism evidence="4 5">
    <name type="scientific">Azohydromonas lata</name>
    <dbReference type="NCBI Taxonomy" id="45677"/>
    <lineage>
        <taxon>Bacteria</taxon>
        <taxon>Pseudomonadati</taxon>
        <taxon>Pseudomonadota</taxon>
        <taxon>Betaproteobacteria</taxon>
        <taxon>Burkholderiales</taxon>
        <taxon>Sphaerotilaceae</taxon>
        <taxon>Azohydromonas</taxon>
    </lineage>
</organism>
<dbReference type="InterPro" id="IPR050595">
    <property type="entry name" value="Bact_response_regulator"/>
</dbReference>
<dbReference type="RefSeq" id="WP_322465677.1">
    <property type="nucleotide sequence ID" value="NZ_JAXOJX010000017.1"/>
</dbReference>
<evidence type="ECO:0000313" key="4">
    <source>
        <dbReference type="EMBL" id="MDZ5457357.1"/>
    </source>
</evidence>
<feature type="modified residue" description="4-aspartylphosphate" evidence="2">
    <location>
        <position position="54"/>
    </location>
</feature>
<dbReference type="Proteomes" id="UP001293718">
    <property type="component" value="Unassembled WGS sequence"/>
</dbReference>
<accession>A0ABU5IEH3</accession>
<dbReference type="EMBL" id="JAXOJX010000017">
    <property type="protein sequence ID" value="MDZ5457357.1"/>
    <property type="molecule type" value="Genomic_DNA"/>
</dbReference>
<comment type="caution">
    <text evidence="4">The sequence shown here is derived from an EMBL/GenBank/DDBJ whole genome shotgun (WGS) entry which is preliminary data.</text>
</comment>
<evidence type="ECO:0000313" key="5">
    <source>
        <dbReference type="Proteomes" id="UP001293718"/>
    </source>
</evidence>
<evidence type="ECO:0000256" key="2">
    <source>
        <dbReference type="PROSITE-ProRule" id="PRU00169"/>
    </source>
</evidence>